<dbReference type="Proteomes" id="UP000182800">
    <property type="component" value="Unassembled WGS sequence"/>
</dbReference>
<evidence type="ECO:0000313" key="3">
    <source>
        <dbReference type="Proteomes" id="UP000050497"/>
    </source>
</evidence>
<dbReference type="EMBL" id="LJSX01000009">
    <property type="protein sequence ID" value="KPQ11248.1"/>
    <property type="molecule type" value="Genomic_DNA"/>
</dbReference>
<dbReference type="EMBL" id="FMBM01000002">
    <property type="protein sequence ID" value="SCC81779.1"/>
    <property type="molecule type" value="Genomic_DNA"/>
</dbReference>
<comment type="caution">
    <text evidence="1">The sequence shown here is derived from an EMBL/GenBank/DDBJ whole genome shotgun (WGS) entry which is preliminary data.</text>
</comment>
<proteinExistence type="predicted"/>
<gene>
    <name evidence="2" type="ORF">GA0071312_2742</name>
    <name evidence="1" type="ORF">HLUCCO17_07640</name>
</gene>
<dbReference type="Proteomes" id="UP000050497">
    <property type="component" value="Unassembled WGS sequence"/>
</dbReference>
<organism evidence="1 3">
    <name type="scientific">Saliniramus fredricksonii</name>
    <dbReference type="NCBI Taxonomy" id="1653334"/>
    <lineage>
        <taxon>Bacteria</taxon>
        <taxon>Pseudomonadati</taxon>
        <taxon>Pseudomonadota</taxon>
        <taxon>Alphaproteobacteria</taxon>
        <taxon>Hyphomicrobiales</taxon>
        <taxon>Salinarimonadaceae</taxon>
        <taxon>Saliniramus</taxon>
    </lineage>
</organism>
<reference evidence="1 3" key="1">
    <citation type="submission" date="2015-09" db="EMBL/GenBank/DDBJ databases">
        <title>Identification and resolution of microdiversity through metagenomic sequencing of parallel consortia.</title>
        <authorList>
            <person name="Nelson W.C."/>
            <person name="Romine M.F."/>
            <person name="Lindemann S.R."/>
        </authorList>
    </citation>
    <scope>NUCLEOTIDE SEQUENCE [LARGE SCALE GENOMIC DNA]</scope>
    <source>
        <strain evidence="1">HL-109</strain>
    </source>
</reference>
<dbReference type="RefSeq" id="WP_074445407.1">
    <property type="nucleotide sequence ID" value="NZ_FMBM01000002.1"/>
</dbReference>
<reference evidence="2 4" key="2">
    <citation type="submission" date="2016-08" db="EMBL/GenBank/DDBJ databases">
        <authorList>
            <person name="Varghese N."/>
            <person name="Submissions Spin"/>
        </authorList>
    </citation>
    <scope>NUCLEOTIDE SEQUENCE [LARGE SCALE GENOMIC DNA]</scope>
    <source>
        <strain evidence="2 4">HL-109</strain>
    </source>
</reference>
<sequence>MSIVGRFAFATLCALVLASIAHVGAILLLPFVSQQDALSRLQPVRVDGEAVLLSGPETRGWSTHHDPATALSACAYDLSEAPLRVTFGTGAHFQSASFHSRGSGVYFTLTDRAVEGTQMDVLIMTPEQRFEDEARRAASADAEDRAPTVRAQDPLAGVIRVTAPEPQGFVAFRVLAPLPGLAETATERALSARCTPFPLNDTDTAS</sequence>
<evidence type="ECO:0000313" key="4">
    <source>
        <dbReference type="Proteomes" id="UP000182800"/>
    </source>
</evidence>
<protein>
    <submittedName>
        <fullName evidence="1">Putative integral membrane protein</fullName>
    </submittedName>
    <submittedName>
        <fullName evidence="2">Uncharacterized membrane protein</fullName>
    </submittedName>
</protein>
<keyword evidence="4" id="KW-1185">Reference proteome</keyword>
<name>A0A0P7X7Z9_9HYPH</name>
<accession>A0A0P7X7Z9</accession>
<dbReference type="STRING" id="1653334.GA0071312_2742"/>
<evidence type="ECO:0000313" key="1">
    <source>
        <dbReference type="EMBL" id="KPQ11248.1"/>
    </source>
</evidence>
<evidence type="ECO:0000313" key="2">
    <source>
        <dbReference type="EMBL" id="SCC81779.1"/>
    </source>
</evidence>
<dbReference type="OrthoDB" id="1346484at2"/>
<dbReference type="AlphaFoldDB" id="A0A0P7X7Z9"/>